<dbReference type="RefSeq" id="WP_181410607.1">
    <property type="nucleotide sequence ID" value="NZ_BAAAOR010000014.1"/>
</dbReference>
<dbReference type="Proteomes" id="UP001500842">
    <property type="component" value="Unassembled WGS sequence"/>
</dbReference>
<proteinExistence type="predicted"/>
<name>A0ABN2A8B1_9ACTN</name>
<comment type="caution">
    <text evidence="2">The sequence shown here is derived from an EMBL/GenBank/DDBJ whole genome shotgun (WGS) entry which is preliminary data.</text>
</comment>
<evidence type="ECO:0000313" key="2">
    <source>
        <dbReference type="EMBL" id="GAA1513013.1"/>
    </source>
</evidence>
<evidence type="ECO:0000259" key="1">
    <source>
        <dbReference type="Pfam" id="PF02627"/>
    </source>
</evidence>
<dbReference type="EMBL" id="BAAAOR010000014">
    <property type="protein sequence ID" value="GAA1513013.1"/>
    <property type="molecule type" value="Genomic_DNA"/>
</dbReference>
<dbReference type="Gene3D" id="1.20.1290.10">
    <property type="entry name" value="AhpD-like"/>
    <property type="match status" value="1"/>
</dbReference>
<dbReference type="InterPro" id="IPR003779">
    <property type="entry name" value="CMD-like"/>
</dbReference>
<accession>A0ABN2A8B1</accession>
<dbReference type="PANTHER" id="PTHR33570">
    <property type="entry name" value="4-CARBOXYMUCONOLACTONE DECARBOXYLASE FAMILY PROTEIN"/>
    <property type="match status" value="1"/>
</dbReference>
<sequence>MTSIHDATDGADIRRAIMGGDWVVAAEAGNGDAMDHFTKISIDHVWRNVWPRPGLELSYRSAVTIAALASLEAEGELVAHVRGALRNGLLEPTQIREILLHLIPYIGFPRARHAVEAVNDILAEAAAAEDAS</sequence>
<dbReference type="InterPro" id="IPR029032">
    <property type="entry name" value="AhpD-like"/>
</dbReference>
<reference evidence="2 3" key="1">
    <citation type="journal article" date="2019" name="Int. J. Syst. Evol. Microbiol.">
        <title>The Global Catalogue of Microorganisms (GCM) 10K type strain sequencing project: providing services to taxonomists for standard genome sequencing and annotation.</title>
        <authorList>
            <consortium name="The Broad Institute Genomics Platform"/>
            <consortium name="The Broad Institute Genome Sequencing Center for Infectious Disease"/>
            <person name="Wu L."/>
            <person name="Ma J."/>
        </authorList>
    </citation>
    <scope>NUCLEOTIDE SEQUENCE [LARGE SCALE GENOMIC DNA]</scope>
    <source>
        <strain evidence="2 3">JCM 14942</strain>
    </source>
</reference>
<dbReference type="Pfam" id="PF02627">
    <property type="entry name" value="CMD"/>
    <property type="match status" value="1"/>
</dbReference>
<protein>
    <submittedName>
        <fullName evidence="2">Carboxymuconolactone decarboxylase family protein</fullName>
    </submittedName>
</protein>
<feature type="domain" description="Carboxymuconolactone decarboxylase-like" evidence="1">
    <location>
        <begin position="43"/>
        <end position="119"/>
    </location>
</feature>
<dbReference type="InterPro" id="IPR052512">
    <property type="entry name" value="4CMD/NDH-1_regulator"/>
</dbReference>
<organism evidence="2 3">
    <name type="scientific">Nocardioides humi</name>
    <dbReference type="NCBI Taxonomy" id="449461"/>
    <lineage>
        <taxon>Bacteria</taxon>
        <taxon>Bacillati</taxon>
        <taxon>Actinomycetota</taxon>
        <taxon>Actinomycetes</taxon>
        <taxon>Propionibacteriales</taxon>
        <taxon>Nocardioidaceae</taxon>
        <taxon>Nocardioides</taxon>
    </lineage>
</organism>
<dbReference type="PANTHER" id="PTHR33570:SF2">
    <property type="entry name" value="CARBOXYMUCONOLACTONE DECARBOXYLASE-LIKE DOMAIN-CONTAINING PROTEIN"/>
    <property type="match status" value="1"/>
</dbReference>
<gene>
    <name evidence="2" type="ORF">GCM10009788_16910</name>
</gene>
<dbReference type="SUPFAM" id="SSF69118">
    <property type="entry name" value="AhpD-like"/>
    <property type="match status" value="1"/>
</dbReference>
<evidence type="ECO:0000313" key="3">
    <source>
        <dbReference type="Proteomes" id="UP001500842"/>
    </source>
</evidence>
<keyword evidence="3" id="KW-1185">Reference proteome</keyword>